<dbReference type="PANTHER" id="PTHR23131">
    <property type="entry name" value="ENDORIBONUCLEASE LACTB2"/>
    <property type="match status" value="1"/>
</dbReference>
<dbReference type="AlphaFoldDB" id="A0A2S8FWA6"/>
<dbReference type="InterPro" id="IPR036866">
    <property type="entry name" value="RibonucZ/Hydroxyglut_hydro"/>
</dbReference>
<feature type="domain" description="Metallo-beta-lactamase" evidence="2">
    <location>
        <begin position="78"/>
        <end position="274"/>
    </location>
</feature>
<protein>
    <recommendedName>
        <fullName evidence="2">Metallo-beta-lactamase domain-containing protein</fullName>
    </recommendedName>
</protein>
<gene>
    <name evidence="3" type="ORF">C5Y98_12245</name>
</gene>
<dbReference type="SMART" id="SM00849">
    <property type="entry name" value="Lactamase_B"/>
    <property type="match status" value="2"/>
</dbReference>
<evidence type="ECO:0000313" key="4">
    <source>
        <dbReference type="Proteomes" id="UP000239388"/>
    </source>
</evidence>
<reference evidence="3 4" key="1">
    <citation type="submission" date="2018-02" db="EMBL/GenBank/DDBJ databases">
        <title>Comparative genomes isolates from brazilian mangrove.</title>
        <authorList>
            <person name="Araujo J.E."/>
            <person name="Taketani R.G."/>
            <person name="Silva M.C.P."/>
            <person name="Loureco M.V."/>
            <person name="Andreote F.D."/>
        </authorList>
    </citation>
    <scope>NUCLEOTIDE SEQUENCE [LARGE SCALE GENOMIC DNA]</scope>
    <source>
        <strain evidence="3 4">NAP PRIS-MGV</strain>
    </source>
</reference>
<feature type="domain" description="Metallo-beta-lactamase" evidence="2">
    <location>
        <begin position="342"/>
        <end position="538"/>
    </location>
</feature>
<keyword evidence="1" id="KW-1133">Transmembrane helix</keyword>
<dbReference type="SUPFAM" id="SSF56281">
    <property type="entry name" value="Metallo-hydrolase/oxidoreductase"/>
    <property type="match status" value="2"/>
</dbReference>
<accession>A0A2S8FWA6</accession>
<dbReference type="EMBL" id="PUIB01000013">
    <property type="protein sequence ID" value="PQO36466.1"/>
    <property type="molecule type" value="Genomic_DNA"/>
</dbReference>
<dbReference type="Proteomes" id="UP000239388">
    <property type="component" value="Unassembled WGS sequence"/>
</dbReference>
<keyword evidence="1" id="KW-0472">Membrane</keyword>
<sequence length="683" mass="76925">MKIRFSGGDLIQLEEMTASARDGRSFLSIPTGTAFMRRFLTVFAALVCCGVICANLAAAQFTQPAPDGLPELYKYDSTCNVYLLKQGDAALLFNLGDGSALDHLAEIGVKQVDWLLLNNHHRENLQGVARLKETAAKIAAPAVEAEILAAPTEYRKWFPQLGDKYSVYGASYVRPPREPVVVDRSLEPGDVFTWNGYELTCLATPGDSPGSMTYVLRKDGKTYAFSGGVMHDGAKLNNWYDSEWDYGFALGVDTLAESIEKLIGEKIDVAFPVQGPTIRNADRQLRDYRGKLAKFRASYVRGYPVFDKAPEGRDAISEPTAVPQIRRVTPHLYKLSHDLMERNFNIIISDDGHGLILDCGLFPKPVMEEMIVGMRQHLGLKQIDAFWISHMHGDHFLLGPLLKEKYGAKAWTLDKIVDRCENPRRYDYAALVSTYGDGFDGMKIDKGFKDGETIEWEGYAIHVDWLPGQTEFGCCLWLEMDGKRIAFTGDNLFGNPRDESQTAHDCVVCRNSAILEEGHVLGSKYLLELKPDIVMAAHSYVMPEPQAILQRYHNWSQEMAGLFHELLPERDYEYLFDPYWVSAYPYRVELSEVDQQEMTITVRNFRSTPQTHHIELKLPPGVTADPPVLDGTVAAESRAKYRVKLTIDRSQAPSGLQMGTFDIQLDDKRYGELFDFVLRLPEK</sequence>
<dbReference type="Gene3D" id="3.60.15.10">
    <property type="entry name" value="Ribonuclease Z/Hydroxyacylglutathione hydrolase-like"/>
    <property type="match status" value="2"/>
</dbReference>
<feature type="transmembrane region" description="Helical" evidence="1">
    <location>
        <begin position="39"/>
        <end position="58"/>
    </location>
</feature>
<comment type="caution">
    <text evidence="3">The sequence shown here is derived from an EMBL/GenBank/DDBJ whole genome shotgun (WGS) entry which is preliminary data.</text>
</comment>
<keyword evidence="1" id="KW-0812">Transmembrane</keyword>
<dbReference type="InterPro" id="IPR001279">
    <property type="entry name" value="Metallo-B-lactamas"/>
</dbReference>
<dbReference type="Pfam" id="PF00753">
    <property type="entry name" value="Lactamase_B"/>
    <property type="match status" value="1"/>
</dbReference>
<organism evidence="3 4">
    <name type="scientific">Blastopirellula marina</name>
    <dbReference type="NCBI Taxonomy" id="124"/>
    <lineage>
        <taxon>Bacteria</taxon>
        <taxon>Pseudomonadati</taxon>
        <taxon>Planctomycetota</taxon>
        <taxon>Planctomycetia</taxon>
        <taxon>Pirellulales</taxon>
        <taxon>Pirellulaceae</taxon>
        <taxon>Blastopirellula</taxon>
    </lineage>
</organism>
<evidence type="ECO:0000256" key="1">
    <source>
        <dbReference type="SAM" id="Phobius"/>
    </source>
</evidence>
<dbReference type="InterPro" id="IPR050662">
    <property type="entry name" value="Sec-metab_biosynth-thioest"/>
</dbReference>
<evidence type="ECO:0000313" key="3">
    <source>
        <dbReference type="EMBL" id="PQO36466.1"/>
    </source>
</evidence>
<dbReference type="CDD" id="cd06262">
    <property type="entry name" value="metallo-hydrolase-like_MBL-fold"/>
    <property type="match status" value="1"/>
</dbReference>
<name>A0A2S8FWA6_9BACT</name>
<evidence type="ECO:0000259" key="2">
    <source>
        <dbReference type="SMART" id="SM00849"/>
    </source>
</evidence>
<proteinExistence type="predicted"/>